<organism evidence="2">
    <name type="scientific">uncultured Rubrobacteraceae bacterium</name>
    <dbReference type="NCBI Taxonomy" id="349277"/>
    <lineage>
        <taxon>Bacteria</taxon>
        <taxon>Bacillati</taxon>
        <taxon>Actinomycetota</taxon>
        <taxon>Rubrobacteria</taxon>
        <taxon>Rubrobacterales</taxon>
        <taxon>Rubrobacteraceae</taxon>
        <taxon>environmental samples</taxon>
    </lineage>
</organism>
<proteinExistence type="predicted"/>
<sequence>MRDVERIAEEIRGGLPDILSSWREARSSAADETSYPDLVERIGRLLEIFTEFLQSPASIEQFSREGATRAMVQEITARQREVGRDAVGVIEDYAALRRCVWQLVEERVNLSEFDGSEVSHFFVKLMGASDWVTEAGLQAFDDLAHQDMESALGQAAATDLLTGLPDQDLFNRRLLPRALQDYDRVALVIFDIADFSDTVVAEGVARAREALLGLAAAVQAVLPEDAISARFGDDEVCAVLPGISAEDAYELAEEVLRRVTEGPEDLLADAGVAEYPGHGENTGELLNAAFKALNVAKRVGGSGIVVAH</sequence>
<gene>
    <name evidence="2" type="ORF">AVDCRST_MAG28-347</name>
</gene>
<dbReference type="Pfam" id="PF00990">
    <property type="entry name" value="GGDEF"/>
    <property type="match status" value="1"/>
</dbReference>
<dbReference type="InterPro" id="IPR043128">
    <property type="entry name" value="Rev_trsase/Diguanyl_cyclase"/>
</dbReference>
<dbReference type="SUPFAM" id="SSF55073">
    <property type="entry name" value="Nucleotide cyclase"/>
    <property type="match status" value="1"/>
</dbReference>
<evidence type="ECO:0000313" key="2">
    <source>
        <dbReference type="EMBL" id="CAA9439263.1"/>
    </source>
</evidence>
<dbReference type="InterPro" id="IPR000160">
    <property type="entry name" value="GGDEF_dom"/>
</dbReference>
<dbReference type="SMART" id="SM00267">
    <property type="entry name" value="GGDEF"/>
    <property type="match status" value="1"/>
</dbReference>
<dbReference type="PANTHER" id="PTHR33121">
    <property type="entry name" value="CYCLIC DI-GMP PHOSPHODIESTERASE PDEF"/>
    <property type="match status" value="1"/>
</dbReference>
<dbReference type="InterPro" id="IPR050706">
    <property type="entry name" value="Cyclic-di-GMP_PDE-like"/>
</dbReference>
<dbReference type="PROSITE" id="PS50887">
    <property type="entry name" value="GGDEF"/>
    <property type="match status" value="1"/>
</dbReference>
<dbReference type="AlphaFoldDB" id="A0A6J4QJU2"/>
<dbReference type="NCBIfam" id="TIGR00254">
    <property type="entry name" value="GGDEF"/>
    <property type="match status" value="1"/>
</dbReference>
<reference evidence="2" key="1">
    <citation type="submission" date="2020-02" db="EMBL/GenBank/DDBJ databases">
        <authorList>
            <person name="Meier V. D."/>
        </authorList>
    </citation>
    <scope>NUCLEOTIDE SEQUENCE</scope>
    <source>
        <strain evidence="2">AVDCRST_MAG28</strain>
    </source>
</reference>
<dbReference type="CDD" id="cd01949">
    <property type="entry name" value="GGDEF"/>
    <property type="match status" value="1"/>
</dbReference>
<protein>
    <recommendedName>
        <fullName evidence="1">GGDEF domain-containing protein</fullName>
    </recommendedName>
</protein>
<dbReference type="Gene3D" id="3.30.70.270">
    <property type="match status" value="1"/>
</dbReference>
<feature type="domain" description="GGDEF" evidence="1">
    <location>
        <begin position="183"/>
        <end position="308"/>
    </location>
</feature>
<accession>A0A6J4QJU2</accession>
<dbReference type="PANTHER" id="PTHR33121:SF79">
    <property type="entry name" value="CYCLIC DI-GMP PHOSPHODIESTERASE PDED-RELATED"/>
    <property type="match status" value="1"/>
</dbReference>
<dbReference type="EMBL" id="CADCVE010000007">
    <property type="protein sequence ID" value="CAA9439263.1"/>
    <property type="molecule type" value="Genomic_DNA"/>
</dbReference>
<dbReference type="InterPro" id="IPR029787">
    <property type="entry name" value="Nucleotide_cyclase"/>
</dbReference>
<evidence type="ECO:0000259" key="1">
    <source>
        <dbReference type="PROSITE" id="PS50887"/>
    </source>
</evidence>
<name>A0A6J4QJU2_9ACTN</name>
<dbReference type="GO" id="GO:0071111">
    <property type="term" value="F:cyclic-guanylate-specific phosphodiesterase activity"/>
    <property type="evidence" value="ECO:0007669"/>
    <property type="project" value="InterPro"/>
</dbReference>